<sequence>MELGKQLSAMEAERIYSGANSAIWHSHHEASHHSLLTTREEDYVATLIRVGTPLLAARWAEVLAPHGVSIRISGVFCHARPQVRFAHPGSPIELADLLIVHRHTAKTKRSVCRALLVQAKMSDDGTHVLASNDAQLHLFTTWPDFNFVDRSMDPAVRKLNEKGKGSRYALVRKAHDFPEDISWPDQSPWAEAKAALLLEGTKSFARTLGDMLLGRDGRPTNLIRPTNDWSRLIAELLKITGAKTFRRSNIRLDPKPRLTETEFPGERTLFMAHSKSFTSAPGSLMSILGVNFLPISQTSSGGGDNVGSLIVS</sequence>
<comment type="caution">
    <text evidence="1">The sequence shown here is derived from an EMBL/GenBank/DDBJ whole genome shotgun (WGS) entry which is preliminary data.</text>
</comment>
<gene>
    <name evidence="1" type="ORF">EV671_10202</name>
</gene>
<evidence type="ECO:0000313" key="1">
    <source>
        <dbReference type="EMBL" id="TCU93041.1"/>
    </source>
</evidence>
<dbReference type="Proteomes" id="UP000295110">
    <property type="component" value="Unassembled WGS sequence"/>
</dbReference>
<organism evidence="1 2">
    <name type="scientific">Roseateles saccharophilus</name>
    <name type="common">Pseudomonas saccharophila</name>
    <dbReference type="NCBI Taxonomy" id="304"/>
    <lineage>
        <taxon>Bacteria</taxon>
        <taxon>Pseudomonadati</taxon>
        <taxon>Pseudomonadota</taxon>
        <taxon>Betaproteobacteria</taxon>
        <taxon>Burkholderiales</taxon>
        <taxon>Sphaerotilaceae</taxon>
        <taxon>Roseateles</taxon>
    </lineage>
</organism>
<keyword evidence="2" id="KW-1185">Reference proteome</keyword>
<proteinExistence type="predicted"/>
<dbReference type="AlphaFoldDB" id="A0A4R3UQH7"/>
<protein>
    <submittedName>
        <fullName evidence="1">Uncharacterized protein</fullName>
    </submittedName>
</protein>
<evidence type="ECO:0000313" key="2">
    <source>
        <dbReference type="Proteomes" id="UP000295110"/>
    </source>
</evidence>
<reference evidence="1 2" key="1">
    <citation type="submission" date="2019-03" db="EMBL/GenBank/DDBJ databases">
        <title>Genomic Encyclopedia of Type Strains, Phase IV (KMG-IV): sequencing the most valuable type-strain genomes for metagenomic binning, comparative biology and taxonomic classification.</title>
        <authorList>
            <person name="Goeker M."/>
        </authorList>
    </citation>
    <scope>NUCLEOTIDE SEQUENCE [LARGE SCALE GENOMIC DNA]</scope>
    <source>
        <strain evidence="1 2">DSM 654</strain>
    </source>
</reference>
<name>A0A4R3UQH7_ROSSA</name>
<dbReference type="EMBL" id="SMBU01000020">
    <property type="protein sequence ID" value="TCU93041.1"/>
    <property type="molecule type" value="Genomic_DNA"/>
</dbReference>
<accession>A0A4R3UQH7</accession>